<dbReference type="PANTHER" id="PTHR24223:SF443">
    <property type="entry name" value="MULTIDRUG-RESISTANCE LIKE PROTEIN 1, ISOFORM I"/>
    <property type="match status" value="1"/>
</dbReference>
<dbReference type="PROSITE" id="PS50929">
    <property type="entry name" value="ABC_TM1F"/>
    <property type="match status" value="1"/>
</dbReference>
<dbReference type="PROSITE" id="PS50893">
    <property type="entry name" value="ABC_TRANSPORTER_2"/>
    <property type="match status" value="1"/>
</dbReference>
<dbReference type="GO" id="GO:0016887">
    <property type="term" value="F:ATP hydrolysis activity"/>
    <property type="evidence" value="ECO:0007669"/>
    <property type="project" value="InterPro"/>
</dbReference>
<dbReference type="GO" id="GO:0005774">
    <property type="term" value="C:vacuolar membrane"/>
    <property type="evidence" value="ECO:0007669"/>
    <property type="project" value="UniProtKB-SubCell"/>
</dbReference>
<evidence type="ECO:0000256" key="5">
    <source>
        <dbReference type="ARBA" id="ARBA00022737"/>
    </source>
</evidence>
<proteinExistence type="predicted"/>
<dbReference type="PANTHER" id="PTHR24223">
    <property type="entry name" value="ATP-BINDING CASSETTE SUB-FAMILY C"/>
    <property type="match status" value="1"/>
</dbReference>
<feature type="transmembrane region" description="Helical" evidence="11">
    <location>
        <begin position="75"/>
        <end position="93"/>
    </location>
</feature>
<evidence type="ECO:0000256" key="3">
    <source>
        <dbReference type="ARBA" id="ARBA00022554"/>
    </source>
</evidence>
<feature type="domain" description="ABC transporter" evidence="12">
    <location>
        <begin position="638"/>
        <end position="862"/>
    </location>
</feature>
<organism evidence="14 15">
    <name type="scientific">Bursaphelenchus xylophilus</name>
    <name type="common">Pinewood nematode worm</name>
    <name type="synonym">Aphelenchoides xylophilus</name>
    <dbReference type="NCBI Taxonomy" id="6326"/>
    <lineage>
        <taxon>Eukaryota</taxon>
        <taxon>Metazoa</taxon>
        <taxon>Ecdysozoa</taxon>
        <taxon>Nematoda</taxon>
        <taxon>Chromadorea</taxon>
        <taxon>Rhabditida</taxon>
        <taxon>Tylenchina</taxon>
        <taxon>Tylenchomorpha</taxon>
        <taxon>Aphelenchoidea</taxon>
        <taxon>Aphelenchoididae</taxon>
        <taxon>Bursaphelenchus</taxon>
    </lineage>
</organism>
<feature type="transmembrane region" description="Helical" evidence="11">
    <location>
        <begin position="174"/>
        <end position="194"/>
    </location>
</feature>
<feature type="compositionally biased region" description="Polar residues" evidence="10">
    <location>
        <begin position="886"/>
        <end position="896"/>
    </location>
</feature>
<evidence type="ECO:0000256" key="6">
    <source>
        <dbReference type="ARBA" id="ARBA00022741"/>
    </source>
</evidence>
<evidence type="ECO:0000256" key="2">
    <source>
        <dbReference type="ARBA" id="ARBA00022448"/>
    </source>
</evidence>
<dbReference type="CDD" id="cd18595">
    <property type="entry name" value="ABC_6TM_MRP1_2_3_6_D1_like"/>
    <property type="match status" value="1"/>
</dbReference>
<dbReference type="InterPro" id="IPR003593">
    <property type="entry name" value="AAA+_ATPase"/>
</dbReference>
<evidence type="ECO:0000256" key="1">
    <source>
        <dbReference type="ARBA" id="ARBA00004128"/>
    </source>
</evidence>
<evidence type="ECO:0000259" key="13">
    <source>
        <dbReference type="PROSITE" id="PS50929"/>
    </source>
</evidence>
<reference evidence="14" key="1">
    <citation type="submission" date="2020-09" db="EMBL/GenBank/DDBJ databases">
        <authorList>
            <person name="Kikuchi T."/>
        </authorList>
    </citation>
    <scope>NUCLEOTIDE SEQUENCE</scope>
    <source>
        <strain evidence="14">Ka4C1</strain>
    </source>
</reference>
<dbReference type="SUPFAM" id="SSF52540">
    <property type="entry name" value="P-loop containing nucleoside triphosphate hydrolases"/>
    <property type="match status" value="1"/>
</dbReference>
<evidence type="ECO:0000313" key="15">
    <source>
        <dbReference type="Proteomes" id="UP000659654"/>
    </source>
</evidence>
<dbReference type="SUPFAM" id="SSF90123">
    <property type="entry name" value="ABC transporter transmembrane region"/>
    <property type="match status" value="1"/>
</dbReference>
<dbReference type="InterPro" id="IPR017871">
    <property type="entry name" value="ABC_transporter-like_CS"/>
</dbReference>
<feature type="transmembrane region" description="Helical" evidence="11">
    <location>
        <begin position="108"/>
        <end position="129"/>
    </location>
</feature>
<dbReference type="Gene3D" id="3.40.50.300">
    <property type="entry name" value="P-loop containing nucleotide triphosphate hydrolases"/>
    <property type="match status" value="1"/>
</dbReference>
<evidence type="ECO:0000256" key="4">
    <source>
        <dbReference type="ARBA" id="ARBA00022692"/>
    </source>
</evidence>
<feature type="transmembrane region" description="Helical" evidence="11">
    <location>
        <begin position="448"/>
        <end position="474"/>
    </location>
</feature>
<keyword evidence="15" id="KW-1185">Reference proteome</keyword>
<dbReference type="Gene3D" id="1.20.1560.10">
    <property type="entry name" value="ABC transporter type 1, transmembrane domain"/>
    <property type="match status" value="1"/>
</dbReference>
<keyword evidence="4 11" id="KW-0812">Transmembrane</keyword>
<dbReference type="EMBL" id="CAJFDI010000003">
    <property type="protein sequence ID" value="CAD5222850.1"/>
    <property type="molecule type" value="Genomic_DNA"/>
</dbReference>
<keyword evidence="3" id="KW-0926">Vacuole</keyword>
<keyword evidence="8 11" id="KW-1133">Transmembrane helix</keyword>
<dbReference type="InterPro" id="IPR050173">
    <property type="entry name" value="ABC_transporter_C-like"/>
</dbReference>
<dbReference type="AlphaFoldDB" id="A0A7I8WGA7"/>
<evidence type="ECO:0000259" key="12">
    <source>
        <dbReference type="PROSITE" id="PS50893"/>
    </source>
</evidence>
<feature type="domain" description="ABC transmembrane type-1" evidence="13">
    <location>
        <begin position="323"/>
        <end position="604"/>
    </location>
</feature>
<dbReference type="EMBL" id="CAJFCV020000003">
    <property type="protein sequence ID" value="CAG9111242.1"/>
    <property type="molecule type" value="Genomic_DNA"/>
</dbReference>
<dbReference type="SMART" id="SM00382">
    <property type="entry name" value="AAA"/>
    <property type="match status" value="1"/>
</dbReference>
<keyword evidence="7" id="KW-0067">ATP-binding</keyword>
<dbReference type="Pfam" id="PF00005">
    <property type="entry name" value="ABC_tran"/>
    <property type="match status" value="1"/>
</dbReference>
<evidence type="ECO:0000256" key="7">
    <source>
        <dbReference type="ARBA" id="ARBA00022840"/>
    </source>
</evidence>
<feature type="transmembrane region" description="Helical" evidence="11">
    <location>
        <begin position="537"/>
        <end position="566"/>
    </location>
</feature>
<keyword evidence="9 11" id="KW-0472">Membrane</keyword>
<dbReference type="SMR" id="A0A7I8WGA7"/>
<dbReference type="Pfam" id="PF00664">
    <property type="entry name" value="ABC_membrane"/>
    <property type="match status" value="1"/>
</dbReference>
<dbReference type="Proteomes" id="UP000582659">
    <property type="component" value="Unassembled WGS sequence"/>
</dbReference>
<evidence type="ECO:0000256" key="11">
    <source>
        <dbReference type="SAM" id="Phobius"/>
    </source>
</evidence>
<dbReference type="PROSITE" id="PS00211">
    <property type="entry name" value="ABC_TRANSPORTER_1"/>
    <property type="match status" value="1"/>
</dbReference>
<accession>A0A7I8WGA7</accession>
<dbReference type="CDD" id="cd03250">
    <property type="entry name" value="ABCC_MRP_domain1"/>
    <property type="match status" value="1"/>
</dbReference>
<keyword evidence="6" id="KW-0547">Nucleotide-binding</keyword>
<comment type="subcellular location">
    <subcellularLocation>
        <location evidence="1">Vacuole membrane</location>
        <topology evidence="1">Multi-pass membrane protein</topology>
    </subcellularLocation>
</comment>
<dbReference type="GO" id="GO:0005524">
    <property type="term" value="F:ATP binding"/>
    <property type="evidence" value="ECO:0007669"/>
    <property type="project" value="UniProtKB-KW"/>
</dbReference>
<gene>
    <name evidence="14" type="ORF">BXYJ_LOCUS7685</name>
</gene>
<evidence type="ECO:0000256" key="8">
    <source>
        <dbReference type="ARBA" id="ARBA00022989"/>
    </source>
</evidence>
<evidence type="ECO:0000256" key="9">
    <source>
        <dbReference type="ARBA" id="ARBA00023136"/>
    </source>
</evidence>
<dbReference type="Proteomes" id="UP000659654">
    <property type="component" value="Unassembled WGS sequence"/>
</dbReference>
<feature type="transmembrane region" description="Helical" evidence="11">
    <location>
        <begin position="32"/>
        <end position="54"/>
    </location>
</feature>
<evidence type="ECO:0000256" key="10">
    <source>
        <dbReference type="SAM" id="MobiDB-lite"/>
    </source>
</evidence>
<dbReference type="InterPro" id="IPR011527">
    <property type="entry name" value="ABC1_TM_dom"/>
</dbReference>
<dbReference type="InterPro" id="IPR003439">
    <property type="entry name" value="ABC_transporter-like_ATP-bd"/>
</dbReference>
<dbReference type="FunFam" id="3.40.50.300:FF:000997">
    <property type="entry name" value="Multidrug resistance-associated protein 1"/>
    <property type="match status" value="1"/>
</dbReference>
<protein>
    <submittedName>
        <fullName evidence="14">(pine wood nematode) hypothetical protein</fullName>
    </submittedName>
</protein>
<dbReference type="FunFam" id="1.20.1560.10:FF:000020">
    <property type="entry name" value="ABC metal ion transporter"/>
    <property type="match status" value="1"/>
</dbReference>
<dbReference type="InterPro" id="IPR036640">
    <property type="entry name" value="ABC1_TM_sf"/>
</dbReference>
<keyword evidence="5" id="KW-0677">Repeat</keyword>
<feature type="transmembrane region" description="Helical" evidence="11">
    <location>
        <begin position="356"/>
        <end position="380"/>
    </location>
</feature>
<evidence type="ECO:0000313" key="14">
    <source>
        <dbReference type="EMBL" id="CAD5222850.1"/>
    </source>
</evidence>
<sequence length="907" mass="103458">MDLLQLFCDEKQDIFQTDFQNQTGLPLLGECILHGSLIYFPCLFLLIFLPLVLFDIYKNNERRKLRLDTPINYRLSLSLILDLILWVIVLNAFHENFIQPLPLQTSKWTAILPFTALATTFTISMILSYMVKKKGLLTSGVLFIFYFLLILSALPELLFVINEILERRKLTVHGILFLPYFIVAFLILVLSCFADRPAQRYDKKKACPEEYSSFLNQISFHWFTQMTWQGYKESLKMEKMWDLNSKDTSAKLLPDYELYRRQEEIAHARKNYTKYAQNGNQQLLENHEKPQEPQVSKDKKEKDPYPSVLIPLAKCLKYPLISAALLKFTFDSAQFIFPHLLKKLIRFIQVGTDPKWYGVSIAVTMFLIGVVQSFILHQYFHIMFRTGMNIRSILSSAVYKKAISLSSKARKSRTVGSLVNIMAADVQRFQDTTTYVMMLWSAPYQMFLAMYFLYQLLGWCVICGVLIMVSLIPINNSISKAMKKYQTQQMECKDKRLRMLNEVITGIKLVKLYGWEEEVKDKILEERNKEIRILKSLAYWNAATSLTWACAPFLVAVTTFGVYVFVDPENNILTPETTFVALSLFNILRFPMAVCTVLCTQVAQLRVSNERLKEFLAAEEVGKDKVVHKSNDKDTNSVILTHASFAWDPEDTWGSALSDLNITIEKGKLVAVIGRVGSGKTSLVQALLGEMYKVNGICELHGSVAYVPQQSWILNMTVRDNILFGSGYDEARYQRILKACALEEDLKTLEHGDMTEIGEKGINLSGGQKQRISLARALYADADIYLLDDVLSAVDAHVQRHIFDNVIVDLLKDKTRFLVTNSLNNLKHCDQIVVMKGGQVSEFGTYEGLIQERGEFGEIVEEFLMEEAKSRGRSISFGENCKSWGNFGTSGPSSGHQGEDQAAKAKV</sequence>
<feature type="region of interest" description="Disordered" evidence="10">
    <location>
        <begin position="885"/>
        <end position="907"/>
    </location>
</feature>
<dbReference type="OrthoDB" id="6500128at2759"/>
<keyword evidence="2" id="KW-0813">Transport</keyword>
<feature type="compositionally biased region" description="Basic and acidic residues" evidence="10">
    <location>
        <begin position="897"/>
        <end position="907"/>
    </location>
</feature>
<name>A0A7I8WGA7_BURXY</name>
<dbReference type="GO" id="GO:0140359">
    <property type="term" value="F:ABC-type transporter activity"/>
    <property type="evidence" value="ECO:0007669"/>
    <property type="project" value="InterPro"/>
</dbReference>
<comment type="caution">
    <text evidence="14">The sequence shown here is derived from an EMBL/GenBank/DDBJ whole genome shotgun (WGS) entry which is preliminary data.</text>
</comment>
<dbReference type="GO" id="GO:0000323">
    <property type="term" value="C:lytic vacuole"/>
    <property type="evidence" value="ECO:0007669"/>
    <property type="project" value="UniProtKB-ARBA"/>
</dbReference>
<feature type="transmembrane region" description="Helical" evidence="11">
    <location>
        <begin position="136"/>
        <end position="154"/>
    </location>
</feature>
<dbReference type="InterPro" id="IPR027417">
    <property type="entry name" value="P-loop_NTPase"/>
</dbReference>